<organism evidence="5 6">
    <name type="scientific">Lithohypha guttulata</name>
    <dbReference type="NCBI Taxonomy" id="1690604"/>
    <lineage>
        <taxon>Eukaryota</taxon>
        <taxon>Fungi</taxon>
        <taxon>Dikarya</taxon>
        <taxon>Ascomycota</taxon>
        <taxon>Pezizomycotina</taxon>
        <taxon>Eurotiomycetes</taxon>
        <taxon>Chaetothyriomycetidae</taxon>
        <taxon>Chaetothyriales</taxon>
        <taxon>Trichomeriaceae</taxon>
        <taxon>Lithohypha</taxon>
    </lineage>
</organism>
<feature type="domain" description="Peptidase A1" evidence="4">
    <location>
        <begin position="135"/>
        <end position="552"/>
    </location>
</feature>
<dbReference type="PROSITE" id="PS51767">
    <property type="entry name" value="PEPTIDASE_A1"/>
    <property type="match status" value="1"/>
</dbReference>
<evidence type="ECO:0000313" key="6">
    <source>
        <dbReference type="Proteomes" id="UP001309876"/>
    </source>
</evidence>
<feature type="compositionally biased region" description="Low complexity" evidence="3">
    <location>
        <begin position="401"/>
        <end position="426"/>
    </location>
</feature>
<dbReference type="AlphaFoldDB" id="A0AAN7T6A6"/>
<comment type="similarity">
    <text evidence="1">Belongs to the peptidase A1 family.</text>
</comment>
<dbReference type="Proteomes" id="UP001309876">
    <property type="component" value="Unassembled WGS sequence"/>
</dbReference>
<gene>
    <name evidence="5" type="ORF">LTR05_000596</name>
</gene>
<proteinExistence type="inferred from homology"/>
<dbReference type="SUPFAM" id="SSF50630">
    <property type="entry name" value="Acid proteases"/>
    <property type="match status" value="1"/>
</dbReference>
<dbReference type="GO" id="GO:0004190">
    <property type="term" value="F:aspartic-type endopeptidase activity"/>
    <property type="evidence" value="ECO:0007669"/>
    <property type="project" value="InterPro"/>
</dbReference>
<evidence type="ECO:0000256" key="1">
    <source>
        <dbReference type="ARBA" id="ARBA00007447"/>
    </source>
</evidence>
<dbReference type="PANTHER" id="PTHR47966">
    <property type="entry name" value="BETA-SITE APP-CLEAVING ENZYME, ISOFORM A-RELATED"/>
    <property type="match status" value="1"/>
</dbReference>
<dbReference type="PANTHER" id="PTHR47966:SF47">
    <property type="entry name" value="ENDOPEPTIDASE, PUTATIVE (AFU_ORTHOLOGUE AFUA_3G01220)-RELATED"/>
    <property type="match status" value="1"/>
</dbReference>
<evidence type="ECO:0000256" key="2">
    <source>
        <dbReference type="PIRSR" id="PIRSR601461-1"/>
    </source>
</evidence>
<comment type="caution">
    <text evidence="5">The sequence shown here is derived from an EMBL/GenBank/DDBJ whole genome shotgun (WGS) entry which is preliminary data.</text>
</comment>
<dbReference type="EMBL" id="JAVRRJ010000001">
    <property type="protein sequence ID" value="KAK5090424.1"/>
    <property type="molecule type" value="Genomic_DNA"/>
</dbReference>
<dbReference type="InterPro" id="IPR033121">
    <property type="entry name" value="PEPTIDASE_A1"/>
</dbReference>
<name>A0AAN7T6A6_9EURO</name>
<reference evidence="5 6" key="1">
    <citation type="submission" date="2023-08" db="EMBL/GenBank/DDBJ databases">
        <title>Black Yeasts Isolated from many extreme environments.</title>
        <authorList>
            <person name="Coleine C."/>
            <person name="Stajich J.E."/>
            <person name="Selbmann L."/>
        </authorList>
    </citation>
    <scope>NUCLEOTIDE SEQUENCE [LARGE SCALE GENOMIC DNA]</scope>
    <source>
        <strain evidence="5 6">CCFEE 5910</strain>
    </source>
</reference>
<dbReference type="Gene3D" id="2.40.70.10">
    <property type="entry name" value="Acid Proteases"/>
    <property type="match status" value="2"/>
</dbReference>
<evidence type="ECO:0000259" key="4">
    <source>
        <dbReference type="PROSITE" id="PS51767"/>
    </source>
</evidence>
<feature type="active site" evidence="2">
    <location>
        <position position="151"/>
    </location>
</feature>
<evidence type="ECO:0000256" key="3">
    <source>
        <dbReference type="SAM" id="MobiDB-lite"/>
    </source>
</evidence>
<feature type="active site" evidence="2">
    <location>
        <position position="443"/>
    </location>
</feature>
<dbReference type="PRINTS" id="PR00792">
    <property type="entry name" value="PEPSIN"/>
</dbReference>
<sequence length="559" mass="60765">MFSRLVDEFAALTDLWVVQDGCTKFHTITSLSCTRAMQVKIRELLFLSLFLIPLLASPIEVGSSFVESAGLDDSTAVKIISLRRSKHDLHHSSRALRNVKRAQGPVSLNSSRLTDSESRVYQKGYAILRATAATFLAPISIGEQSFLHVLDTGSADTWIASSSFECLDVITRQRIPRERCYFGPTYTPDSNFRSIEDQNFNITYGDGEFLIGTFGTVDVTLAGITVSQQQISLAEEAGWQGDGITSGIIGLALPALTAAYVGTDPTLGVYCRPGGQGKNCNQIIYPSLIDNMFFKQQLTKPVFALALSRDENGSGFGGFLTIGGIPQPDLVGVTDFRFATTEIDVLPGDDQFRYYLMSIEGLVMLPAGSSIPDDNTLTRRGRSGRGRGRNDRKINRKSKGNDNNNTTIPDTDNTTSPITNTTSPTMISNRIVPGSANGAYILDSGTTLSFIPNFLAQRYNSLFDPPAFIDPSSGFYVVTCDAVAPPLGVQIDGIVFWHNPKDLVKRFDVSGRYCISGIQSAGALGGVNILGDVFLNNVLAVFDLGEKVISFAPRREYLS</sequence>
<dbReference type="InterPro" id="IPR021109">
    <property type="entry name" value="Peptidase_aspartic_dom_sf"/>
</dbReference>
<keyword evidence="6" id="KW-1185">Reference proteome</keyword>
<dbReference type="GO" id="GO:0006508">
    <property type="term" value="P:proteolysis"/>
    <property type="evidence" value="ECO:0007669"/>
    <property type="project" value="InterPro"/>
</dbReference>
<dbReference type="GO" id="GO:0000324">
    <property type="term" value="C:fungal-type vacuole"/>
    <property type="evidence" value="ECO:0007669"/>
    <property type="project" value="TreeGrafter"/>
</dbReference>
<accession>A0AAN7T6A6</accession>
<evidence type="ECO:0000313" key="5">
    <source>
        <dbReference type="EMBL" id="KAK5090424.1"/>
    </source>
</evidence>
<dbReference type="CDD" id="cd05471">
    <property type="entry name" value="pepsin_like"/>
    <property type="match status" value="1"/>
</dbReference>
<dbReference type="Pfam" id="PF00026">
    <property type="entry name" value="Asp"/>
    <property type="match status" value="2"/>
</dbReference>
<feature type="region of interest" description="Disordered" evidence="3">
    <location>
        <begin position="373"/>
        <end position="426"/>
    </location>
</feature>
<dbReference type="InterPro" id="IPR001461">
    <property type="entry name" value="Aspartic_peptidase_A1"/>
</dbReference>
<protein>
    <recommendedName>
        <fullName evidence="4">Peptidase A1 domain-containing protein</fullName>
    </recommendedName>
</protein>
<dbReference type="InterPro" id="IPR034164">
    <property type="entry name" value="Pepsin-like_dom"/>
</dbReference>